<dbReference type="HOGENOM" id="CLU_158413_0_0_10"/>
<name>G0J2C4_CYCMS</name>
<keyword evidence="2" id="KW-1185">Reference proteome</keyword>
<organism evidence="1 2">
    <name type="scientific">Cyclobacterium marinum (strain ATCC 25205 / DSM 745 / LMG 13164 / NCIMB 1802)</name>
    <name type="common">Flectobacillus marinus</name>
    <dbReference type="NCBI Taxonomy" id="880070"/>
    <lineage>
        <taxon>Bacteria</taxon>
        <taxon>Pseudomonadati</taxon>
        <taxon>Bacteroidota</taxon>
        <taxon>Cytophagia</taxon>
        <taxon>Cytophagales</taxon>
        <taxon>Cyclobacteriaceae</taxon>
        <taxon>Cyclobacterium</taxon>
    </lineage>
</organism>
<dbReference type="KEGG" id="cmr:Cycma_1429"/>
<evidence type="ECO:0000313" key="2">
    <source>
        <dbReference type="Proteomes" id="UP000001635"/>
    </source>
</evidence>
<dbReference type="AlphaFoldDB" id="G0J2C4"/>
<gene>
    <name evidence="1" type="ordered locus">Cycma_1429</name>
</gene>
<reference evidence="2" key="1">
    <citation type="submission" date="2011-07" db="EMBL/GenBank/DDBJ databases">
        <title>The complete genome of Cyclobacterium marinum DSM 745.</title>
        <authorList>
            <person name="Lucas S."/>
            <person name="Han J."/>
            <person name="Lapidus A."/>
            <person name="Bruce D."/>
            <person name="Goodwin L."/>
            <person name="Pitluck S."/>
            <person name="Peters L."/>
            <person name="Kyrpides N."/>
            <person name="Mavromatis K."/>
            <person name="Ivanova N."/>
            <person name="Ovchinnikova G."/>
            <person name="Chertkov O."/>
            <person name="Detter J.C."/>
            <person name="Tapia R."/>
            <person name="Han C."/>
            <person name="Land M."/>
            <person name="Hauser L."/>
            <person name="Markowitz V."/>
            <person name="Cheng J.-F."/>
            <person name="Hugenholtz P."/>
            <person name="Woyke T."/>
            <person name="Wu D."/>
            <person name="Tindall B."/>
            <person name="Schuetze A."/>
            <person name="Brambilla E."/>
            <person name="Klenk H.-P."/>
            <person name="Eisen J.A."/>
        </authorList>
    </citation>
    <scope>NUCLEOTIDE SEQUENCE [LARGE SCALE GENOMIC DNA]</scope>
    <source>
        <strain evidence="2">ATCC 25205 / DSM 745 / LMG 13164 / NCIMB 1802</strain>
    </source>
</reference>
<accession>G0J2C4</accession>
<dbReference type="Proteomes" id="UP000001635">
    <property type="component" value="Chromosome"/>
</dbReference>
<dbReference type="STRING" id="880070.Cycma_1429"/>
<evidence type="ECO:0000313" key="1">
    <source>
        <dbReference type="EMBL" id="AEL25198.1"/>
    </source>
</evidence>
<dbReference type="OrthoDB" id="838788at2"/>
<sequence length="116" mass="13175">MDLKLFKRLRENYEKFIAGAEKAVNGDNAKDQTRSVFFDRKTLEELLAKTDEKEGGIKIYLGMYDKETVKVRGEKEDSEDYIGKLTLILEASNDNSSTTNESWIMNGGKICPPNCN</sequence>
<dbReference type="RefSeq" id="WP_014019495.1">
    <property type="nucleotide sequence ID" value="NC_015914.1"/>
</dbReference>
<protein>
    <submittedName>
        <fullName evidence="1">Uncharacterized protein</fullName>
    </submittedName>
</protein>
<proteinExistence type="predicted"/>
<dbReference type="EMBL" id="CP002955">
    <property type="protein sequence ID" value="AEL25198.1"/>
    <property type="molecule type" value="Genomic_DNA"/>
</dbReference>